<dbReference type="AlphaFoldDB" id="R7TFY1"/>
<keyword evidence="4" id="KW-1185">Reference proteome</keyword>
<dbReference type="SUPFAM" id="SSF57756">
    <property type="entry name" value="Retrovirus zinc finger-like domains"/>
    <property type="match status" value="1"/>
</dbReference>
<sequence>MAKSVARKKLSTLPKLSRRCGKQGHFAKECRTKDSNSLPVQTMQQNASEIRCSRCRGAGHTAKNCKTGPPKYLCYCEGLPFEVFVCESLGIDILIGADLCHSSIIDFKNGLLILRNQRFLIQTIEKSCFSAIAVSCMPRAPQKVMSDSFIGFRHQIIYNNKILHTRIKVVHFREIFYPFIDEIPYFIVSTLPYTITPNNITRGFRKEKLFSL</sequence>
<reference evidence="3" key="3">
    <citation type="submission" date="2015-06" db="UniProtKB">
        <authorList>
            <consortium name="EnsemblMetazoa"/>
        </authorList>
    </citation>
    <scope>IDENTIFICATION</scope>
</reference>
<organism evidence="2">
    <name type="scientific">Capitella teleta</name>
    <name type="common">Polychaete worm</name>
    <dbReference type="NCBI Taxonomy" id="283909"/>
    <lineage>
        <taxon>Eukaryota</taxon>
        <taxon>Metazoa</taxon>
        <taxon>Spiralia</taxon>
        <taxon>Lophotrochozoa</taxon>
        <taxon>Annelida</taxon>
        <taxon>Polychaeta</taxon>
        <taxon>Sedentaria</taxon>
        <taxon>Scolecida</taxon>
        <taxon>Capitellidae</taxon>
        <taxon>Capitella</taxon>
    </lineage>
</organism>
<dbReference type="InterPro" id="IPR001878">
    <property type="entry name" value="Znf_CCHC"/>
</dbReference>
<dbReference type="GO" id="GO:0008270">
    <property type="term" value="F:zinc ion binding"/>
    <property type="evidence" value="ECO:0007669"/>
    <property type="project" value="InterPro"/>
</dbReference>
<dbReference type="EMBL" id="AMQN01014623">
    <property type="status" value="NOT_ANNOTATED_CDS"/>
    <property type="molecule type" value="Genomic_DNA"/>
</dbReference>
<evidence type="ECO:0000259" key="1">
    <source>
        <dbReference type="SMART" id="SM00343"/>
    </source>
</evidence>
<dbReference type="SMART" id="SM00343">
    <property type="entry name" value="ZnF_C2HC"/>
    <property type="match status" value="2"/>
</dbReference>
<dbReference type="Gene3D" id="4.10.60.10">
    <property type="entry name" value="Zinc finger, CCHC-type"/>
    <property type="match status" value="1"/>
</dbReference>
<dbReference type="EMBL" id="KB311106">
    <property type="protein sequence ID" value="ELT89956.1"/>
    <property type="molecule type" value="Genomic_DNA"/>
</dbReference>
<dbReference type="InterPro" id="IPR036875">
    <property type="entry name" value="Znf_CCHC_sf"/>
</dbReference>
<evidence type="ECO:0000313" key="2">
    <source>
        <dbReference type="EMBL" id="ELT89956.1"/>
    </source>
</evidence>
<reference evidence="4" key="1">
    <citation type="submission" date="2012-12" db="EMBL/GenBank/DDBJ databases">
        <authorList>
            <person name="Hellsten U."/>
            <person name="Grimwood J."/>
            <person name="Chapman J.A."/>
            <person name="Shapiro H."/>
            <person name="Aerts A."/>
            <person name="Otillar R.P."/>
            <person name="Terry A.Y."/>
            <person name="Boore J.L."/>
            <person name="Simakov O."/>
            <person name="Marletaz F."/>
            <person name="Cho S.-J."/>
            <person name="Edsinger-Gonzales E."/>
            <person name="Havlak P."/>
            <person name="Kuo D.-H."/>
            <person name="Larsson T."/>
            <person name="Lv J."/>
            <person name="Arendt D."/>
            <person name="Savage R."/>
            <person name="Osoegawa K."/>
            <person name="de Jong P."/>
            <person name="Lindberg D.R."/>
            <person name="Seaver E.C."/>
            <person name="Weisblat D.A."/>
            <person name="Putnam N.H."/>
            <person name="Grigoriev I.V."/>
            <person name="Rokhsar D.S."/>
        </authorList>
    </citation>
    <scope>NUCLEOTIDE SEQUENCE</scope>
    <source>
        <strain evidence="4">I ESC-2004</strain>
    </source>
</reference>
<evidence type="ECO:0000313" key="4">
    <source>
        <dbReference type="Proteomes" id="UP000014760"/>
    </source>
</evidence>
<evidence type="ECO:0000313" key="3">
    <source>
        <dbReference type="EnsemblMetazoa" id="CapteP198371"/>
    </source>
</evidence>
<dbReference type="HOGENOM" id="CLU_1300736_0_0_1"/>
<gene>
    <name evidence="2" type="ORF">CAPTEDRAFT_198371</name>
</gene>
<dbReference type="EMBL" id="AMQN01014622">
    <property type="status" value="NOT_ANNOTATED_CDS"/>
    <property type="molecule type" value="Genomic_DNA"/>
</dbReference>
<dbReference type="GO" id="GO:0003676">
    <property type="term" value="F:nucleic acid binding"/>
    <property type="evidence" value="ECO:0007669"/>
    <property type="project" value="InterPro"/>
</dbReference>
<reference evidence="2 4" key="2">
    <citation type="journal article" date="2013" name="Nature">
        <title>Insights into bilaterian evolution from three spiralian genomes.</title>
        <authorList>
            <person name="Simakov O."/>
            <person name="Marletaz F."/>
            <person name="Cho S.J."/>
            <person name="Edsinger-Gonzales E."/>
            <person name="Havlak P."/>
            <person name="Hellsten U."/>
            <person name="Kuo D.H."/>
            <person name="Larsson T."/>
            <person name="Lv J."/>
            <person name="Arendt D."/>
            <person name="Savage R."/>
            <person name="Osoegawa K."/>
            <person name="de Jong P."/>
            <person name="Grimwood J."/>
            <person name="Chapman J.A."/>
            <person name="Shapiro H."/>
            <person name="Aerts A."/>
            <person name="Otillar R.P."/>
            <person name="Terry A.Y."/>
            <person name="Boore J.L."/>
            <person name="Grigoriev I.V."/>
            <person name="Lindberg D.R."/>
            <person name="Seaver E.C."/>
            <person name="Weisblat D.A."/>
            <person name="Putnam N.H."/>
            <person name="Rokhsar D.S."/>
        </authorList>
    </citation>
    <scope>NUCLEOTIDE SEQUENCE</scope>
    <source>
        <strain evidence="2 4">I ESC-2004</strain>
    </source>
</reference>
<name>R7TFY1_CAPTE</name>
<feature type="domain" description="CCHC-type" evidence="1">
    <location>
        <begin position="51"/>
        <end position="67"/>
    </location>
</feature>
<dbReference type="OrthoDB" id="10050052at2759"/>
<proteinExistence type="predicted"/>
<dbReference type="Proteomes" id="UP000014760">
    <property type="component" value="Unassembled WGS sequence"/>
</dbReference>
<dbReference type="Pfam" id="PF00098">
    <property type="entry name" value="zf-CCHC"/>
    <property type="match status" value="1"/>
</dbReference>
<accession>R7TFY1</accession>
<protein>
    <recommendedName>
        <fullName evidence="1">CCHC-type domain-containing protein</fullName>
    </recommendedName>
</protein>
<feature type="domain" description="CCHC-type" evidence="1">
    <location>
        <begin position="18"/>
        <end position="32"/>
    </location>
</feature>
<dbReference type="EnsemblMetazoa" id="CapteT198371">
    <property type="protein sequence ID" value="CapteP198371"/>
    <property type="gene ID" value="CapteG198371"/>
</dbReference>